<sequence>MKINKEDWLEIPLNKESHDCWNNLFFKSLASQVVGLAANLGVARFTLNGLYTATVNPASLIKYSNGTLGSIVRGQRGLFEAHAGFKPAGSAVLAPILMFQVMSIITGQYYLHGINKQLNIINEKLDELIRLNHVERSAKIKACIHVLRDLSKRKTANIEDMIQLKQAMFELKVIHE</sequence>
<dbReference type="EMBL" id="CP016379">
    <property type="protein sequence ID" value="AZR73217.1"/>
    <property type="molecule type" value="Genomic_DNA"/>
</dbReference>
<keyword evidence="2" id="KW-1185">Reference proteome</keyword>
<dbReference type="AlphaFoldDB" id="A0A3S9SY15"/>
<dbReference type="KEGG" id="aft:BBF96_07365"/>
<proteinExistence type="predicted"/>
<evidence type="ECO:0000313" key="1">
    <source>
        <dbReference type="EMBL" id="AZR73217.1"/>
    </source>
</evidence>
<evidence type="ECO:0000313" key="2">
    <source>
        <dbReference type="Proteomes" id="UP000267250"/>
    </source>
</evidence>
<dbReference type="RefSeq" id="WP_127016550.1">
    <property type="nucleotide sequence ID" value="NZ_CP016379.1"/>
</dbReference>
<protein>
    <submittedName>
        <fullName evidence="1">Uncharacterized protein</fullName>
    </submittedName>
</protein>
<reference evidence="1 2" key="1">
    <citation type="submission" date="2016-07" db="EMBL/GenBank/DDBJ databases">
        <title>Genome and transcriptome analysis of iron-reducing fermentative bacteria Anoxybacter fermentans.</title>
        <authorList>
            <person name="Zeng X."/>
            <person name="Shao Z."/>
        </authorList>
    </citation>
    <scope>NUCLEOTIDE SEQUENCE [LARGE SCALE GENOMIC DNA]</scope>
    <source>
        <strain evidence="1 2">DY22613</strain>
    </source>
</reference>
<name>A0A3S9SY15_9FIRM</name>
<organism evidence="1 2">
    <name type="scientific">Anoxybacter fermentans</name>
    <dbReference type="NCBI Taxonomy" id="1323375"/>
    <lineage>
        <taxon>Bacteria</taxon>
        <taxon>Bacillati</taxon>
        <taxon>Bacillota</taxon>
        <taxon>Clostridia</taxon>
        <taxon>Halanaerobiales</taxon>
        <taxon>Anoxybacter</taxon>
    </lineage>
</organism>
<accession>A0A3S9SY15</accession>
<gene>
    <name evidence="1" type="ORF">BBF96_07365</name>
</gene>
<dbReference type="OrthoDB" id="1821651at2"/>
<dbReference type="Proteomes" id="UP000267250">
    <property type="component" value="Chromosome"/>
</dbReference>